<dbReference type="InterPro" id="IPR013378">
    <property type="entry name" value="InlB-like_B-rpt"/>
</dbReference>
<evidence type="ECO:0000256" key="2">
    <source>
        <dbReference type="SAM" id="SignalP"/>
    </source>
</evidence>
<feature type="domain" description="BIG2" evidence="4">
    <location>
        <begin position="562"/>
        <end position="633"/>
    </location>
</feature>
<dbReference type="SUPFAM" id="SSF49373">
    <property type="entry name" value="Invasin/intimin cell-adhesion fragments"/>
    <property type="match status" value="18"/>
</dbReference>
<feature type="domain" description="BIG2" evidence="4">
    <location>
        <begin position="1728"/>
        <end position="1806"/>
    </location>
</feature>
<dbReference type="GO" id="GO:0030313">
    <property type="term" value="C:cell envelope"/>
    <property type="evidence" value="ECO:0007669"/>
    <property type="project" value="UniProtKB-SubCell"/>
</dbReference>
<reference evidence="5" key="1">
    <citation type="submission" date="2021-04" db="EMBL/GenBank/DDBJ databases">
        <title>Proteiniclasticum sedimins sp. nov., an obligate anaerobic bacterium isolated from anaerobic sludge.</title>
        <authorList>
            <person name="Liu J."/>
        </authorList>
    </citation>
    <scope>NUCLEOTIDE SEQUENCE</scope>
    <source>
        <strain evidence="5">BAD-10</strain>
    </source>
</reference>
<dbReference type="Gene3D" id="2.80.10.50">
    <property type="match status" value="4"/>
</dbReference>
<dbReference type="PROSITE" id="PS50231">
    <property type="entry name" value="RICIN_B_LECTIN"/>
    <property type="match status" value="2"/>
</dbReference>
<evidence type="ECO:0000313" key="5">
    <source>
        <dbReference type="EMBL" id="MBR0575076.1"/>
    </source>
</evidence>
<organism evidence="5 6">
    <name type="scientific">Proteiniclasticum sediminis</name>
    <dbReference type="NCBI Taxonomy" id="2804028"/>
    <lineage>
        <taxon>Bacteria</taxon>
        <taxon>Bacillati</taxon>
        <taxon>Bacillota</taxon>
        <taxon>Clostridia</taxon>
        <taxon>Eubacteriales</taxon>
        <taxon>Clostridiaceae</taxon>
        <taxon>Proteiniclasticum</taxon>
    </lineage>
</organism>
<feature type="domain" description="BIG2" evidence="4">
    <location>
        <begin position="1392"/>
        <end position="1470"/>
    </location>
</feature>
<feature type="signal peptide" evidence="2">
    <location>
        <begin position="1"/>
        <end position="24"/>
    </location>
</feature>
<comment type="caution">
    <text evidence="5">The sequence shown here is derived from an EMBL/GenBank/DDBJ whole genome shotgun (WGS) entry which is preliminary data.</text>
</comment>
<dbReference type="EMBL" id="JAGSCS010000002">
    <property type="protein sequence ID" value="MBR0575076.1"/>
    <property type="molecule type" value="Genomic_DNA"/>
</dbReference>
<evidence type="ECO:0000259" key="4">
    <source>
        <dbReference type="SMART" id="SM00635"/>
    </source>
</evidence>
<feature type="domain" description="BIG2" evidence="4">
    <location>
        <begin position="888"/>
        <end position="966"/>
    </location>
</feature>
<dbReference type="RefSeq" id="WP_211799596.1">
    <property type="nucleotide sequence ID" value="NZ_JAGSCS010000002.1"/>
</dbReference>
<dbReference type="SMART" id="SM00458">
    <property type="entry name" value="RICIN"/>
    <property type="match status" value="2"/>
</dbReference>
<feature type="domain" description="BIG2" evidence="4">
    <location>
        <begin position="1896"/>
        <end position="1974"/>
    </location>
</feature>
<feature type="domain" description="BIG2" evidence="4">
    <location>
        <begin position="637"/>
        <end position="713"/>
    </location>
</feature>
<dbReference type="InterPro" id="IPR042229">
    <property type="entry name" value="Listeria/Bacterioides_rpt_sf"/>
</dbReference>
<evidence type="ECO:0000256" key="1">
    <source>
        <dbReference type="ARBA" id="ARBA00004196"/>
    </source>
</evidence>
<keyword evidence="2" id="KW-0732">Signal</keyword>
<dbReference type="Gene3D" id="3.80.10.10">
    <property type="entry name" value="Ribonuclease Inhibitor"/>
    <property type="match status" value="2"/>
</dbReference>
<dbReference type="Pfam" id="PF13306">
    <property type="entry name" value="LRR_5"/>
    <property type="match status" value="1"/>
</dbReference>
<feature type="domain" description="BIG2" evidence="4">
    <location>
        <begin position="1644"/>
        <end position="1722"/>
    </location>
</feature>
<dbReference type="InterPro" id="IPR000772">
    <property type="entry name" value="Ricin_B_lectin"/>
</dbReference>
<feature type="domain" description="BIG2" evidence="4">
    <location>
        <begin position="1224"/>
        <end position="1302"/>
    </location>
</feature>
<dbReference type="InterPro" id="IPR003343">
    <property type="entry name" value="Big_2"/>
</dbReference>
<dbReference type="Pfam" id="PF09479">
    <property type="entry name" value="Flg_new"/>
    <property type="match status" value="1"/>
</dbReference>
<dbReference type="PANTHER" id="PTHR45661">
    <property type="entry name" value="SURFACE ANTIGEN"/>
    <property type="match status" value="1"/>
</dbReference>
<feature type="chain" id="PRO_5036884805" evidence="2">
    <location>
        <begin position="25"/>
        <end position="2347"/>
    </location>
</feature>
<dbReference type="Gene3D" id="2.60.40.1080">
    <property type="match status" value="18"/>
</dbReference>
<gene>
    <name evidence="5" type="ORF">KCG48_01855</name>
</gene>
<dbReference type="InterPro" id="IPR026906">
    <property type="entry name" value="LRR_5"/>
</dbReference>
<feature type="domain" description="BIG2" evidence="4">
    <location>
        <begin position="1812"/>
        <end position="1890"/>
    </location>
</feature>
<feature type="domain" description="BIG2" evidence="4">
    <location>
        <begin position="1140"/>
        <end position="1218"/>
    </location>
</feature>
<evidence type="ECO:0000313" key="6">
    <source>
        <dbReference type="Proteomes" id="UP000675379"/>
    </source>
</evidence>
<dbReference type="Pfam" id="PF02368">
    <property type="entry name" value="Big_2"/>
    <property type="match status" value="18"/>
</dbReference>
<dbReference type="SUPFAM" id="SSF52058">
    <property type="entry name" value="L domain-like"/>
    <property type="match status" value="2"/>
</dbReference>
<dbReference type="Proteomes" id="UP000675379">
    <property type="component" value="Unassembled WGS sequence"/>
</dbReference>
<dbReference type="InterPro" id="IPR053139">
    <property type="entry name" value="Surface_bspA-like"/>
</dbReference>
<feature type="domain" description="BIG2" evidence="4">
    <location>
        <begin position="804"/>
        <end position="882"/>
    </location>
</feature>
<dbReference type="PANTHER" id="PTHR45661:SF3">
    <property type="entry name" value="IG-LIKE DOMAIN-CONTAINING PROTEIN"/>
    <property type="match status" value="1"/>
</dbReference>
<protein>
    <submittedName>
        <fullName evidence="5">Ig-like domain-containing protein</fullName>
    </submittedName>
</protein>
<feature type="domain" description="BIG2" evidence="4">
    <location>
        <begin position="720"/>
        <end position="798"/>
    </location>
</feature>
<proteinExistence type="predicted"/>
<dbReference type="InterPro" id="IPR032675">
    <property type="entry name" value="LRR_dom_sf"/>
</dbReference>
<comment type="subcellular location">
    <subcellularLocation>
        <location evidence="1">Cell envelope</location>
    </subcellularLocation>
</comment>
<dbReference type="NCBIfam" id="TIGR02543">
    <property type="entry name" value="List_Bact_rpt"/>
    <property type="match status" value="1"/>
</dbReference>
<dbReference type="Pfam" id="PF00652">
    <property type="entry name" value="Ricin_B_lectin"/>
    <property type="match status" value="1"/>
</dbReference>
<dbReference type="Pfam" id="PF14200">
    <property type="entry name" value="RicinB_lectin_2"/>
    <property type="match status" value="1"/>
</dbReference>
<dbReference type="SUPFAM" id="SSF50370">
    <property type="entry name" value="Ricin B-like lectins"/>
    <property type="match status" value="2"/>
</dbReference>
<dbReference type="InterPro" id="IPR008964">
    <property type="entry name" value="Invasin/intimin_cell_adhesion"/>
</dbReference>
<feature type="domain" description="BIG2" evidence="4">
    <location>
        <begin position="1476"/>
        <end position="1554"/>
    </location>
</feature>
<feature type="domain" description="BIG2" evidence="4">
    <location>
        <begin position="1056"/>
        <end position="1134"/>
    </location>
</feature>
<feature type="domain" description="BIG2" evidence="4">
    <location>
        <begin position="972"/>
        <end position="1050"/>
    </location>
</feature>
<dbReference type="InterPro" id="IPR035992">
    <property type="entry name" value="Ricin_B-like_lectins"/>
</dbReference>
<evidence type="ECO:0000259" key="3">
    <source>
        <dbReference type="SMART" id="SM00458"/>
    </source>
</evidence>
<feature type="domain" description="Ricin B lectin" evidence="3">
    <location>
        <begin position="1981"/>
        <end position="2124"/>
    </location>
</feature>
<sequence length="2347" mass="249793">MMRNKLVAIAILVCMILNITIASAKSAVVLAESIGLTTGICGDNLTWSLDANGVLVISGSGSMFNYSNEVSPFYDLRDSVREVIIDNGVTSVGDQAFKECTSITSVFLPLSVITIGNGAFWKCTNLVNIEIPSGLTTIGFFAFRECKSLKDIQLSDSIVNFGTSIFYDCTNLKNVILPSNISAIPAYTFAFCSSLLSIDLPDGLLSIGKYAFISCLSLSRVDLPESITTIDANAFDSCISLTNILLPEGLVNLGESAFSSCRSITSINLPDSITRIRYATFNDCSSLVEIILPESILQIENQAFSNCLNLRSINIPSKVSSLGYMVFSDCRSLKSISLSDRITTIDSSSFNGCDRSLLTFNVMPDSIAYNFAVQNGFMYSFLVDPSTGYFSAPYVSFHDKIVYIKQYDILNLRYFLNVSKDISFGNITLSASDNSVAMIADGMLAGIGEGSCVVNATYGGLTSSFTIYVSVSNDVTKASGISISESNLEMNKGISGVIPFEITPITTTERKIVWTSSNSAVAEISNGVVTAISPGTATITGTINGFSDSLLVSVKAPLLAISADDIMINKNETSKIQLFYYPYDATDLKTTTYLSSNSNIATVNENGYVTGISPGETTVTVSNGNTKKDVKIKVTSVLESITLNKTTISGSKNASELLVVNFSPLDTTDDKTITWSSSNPAIASVDNNGLVSFVSKGIATITATVGNYAAKCTVIVTEIPLRSISLNYSLLDLVYGESVDLNVIFDPFNTTESKSIVWTTSDETVAKVDSEGMVMGMSSGTATIRATTSDGAKNATCVVTVIVPITGVELDKSELLFTEFNQSYPLAAKILPIHAPAQDLIWTSSSESVATVSVDGVVTAVGNGAAMIVVTTADGQKNTACKVTVAVPVKAITLDKTELFFSEFNQTSMLIPTIMPINAANMNLTWTSSDETVASVNDFGTVTALGNGTTVITVSTEDGNFSASCVVTVTVTVIGVSLDKSELFFSDFQQTSQLVASILPSNAANQNLIWVSSDETVATVSNDGRVTSEGNGLTVITVTTEDGEKSASCYVRVAVPVTGVVLDKYSLDFAESMQMIQLMATIMPSNAANQNLVWSSNDERVATVDAFGKVTAINNGTARISATTEDGQKVATCTVTVAIRLKGITLDQSEIHFNDLSQFRRLIAYIEPSNALNQKITWTSSNELVAKVSYDGVVTSIGIGTAIITATSDEGQFAASCTVIVAIPVDGVILDKNELLFTKLSQSYQFLAKVLPSNAGNQNVSWTSSNESVATVSKDGLVTAVANGTTIITVTTEEGKKSATCLVTVALPVTGVALDKTEIYFTELKQTSMLKATVFPGNAANQDLIWMSSDEAVALVNQYGTVTAVDNGTAVITVTTVDGNYRASATVNVAMAVTDVRLDKQELYFWAINQTDYLSASILPNNAVNQKVTWTSSNESVAIVSADGKVTAVGNGTAVVFVTTEDGQKSAACLVTVVVPVTGVSLDKKELNFTKISQSDILVATIVPFNAANQKLIWSSLDEAVATVSIDGTVTAIGNGSTYIMVSTEDGDWRAFCLVTVAVSVSDVILDKTIIKFTEFNQTNRLLATVIPFNSANQNVCWTSSDESVATVNQFGTVTAMTNGTATITVSTEEGNFTASCIVTVAVPVTSVTLDRNELYFTELNQVSELEATILPLNAANQNIIWTSSDESVALVNSDGVVTSVGNGTATIMATTAEGQKSAACKVTVAVPVTGIMLGQSELHLTAYNQTSQLIATILPSNAANQTLIWTTDNASIATVSSDGVVTAVGNGIASISATTVDGSKTATCIVTVKVPVTGVILDKSELNFTTLTQTMKLVAIVIPGNAANQQVIWTSSDEDVATVKADGTVTAIGNGVAIIKVTTADGERSATCAVTVAVSVTGIALNKGELKFTKIGQVERLQATITPWNALNQKMVWTSSDENVATVSSDGLVTAVGNGSAKITVNTADGSFTDVTDVNVQDYSGIYTINSKNSGLVMDVYDGGTKEGTNIIQYSYHGMENQQWRFDSLGNGYYKITSVLNPEYSIDVFGGGDTMGNRVIQYHYHGGTNQQWKILKNADGSISLMSRLAEENGTNFVLDVFGGGKTEGVNVIQWALNGGDNQKWFLQPVASHTVNFNSNGGTEVTSVSGTERSLITEPAAPVTEGMVFDGWYKDEALTLRWNFASDRIPTTDITLYAKWVKDYSGTYIIRSKNSNLVMDVYGGGTTEGTNIIQYSYHGMTNQQWKFESLNNGYYKITSVLNPEYSIDVYGGGTTMGNRVIQYHYHGGINQQWKILENADGSISLMSRLAEESGTGYLLDVFGGGKTEGVNVIQWVSNNGDNQKWYLENVN</sequence>
<feature type="domain" description="BIG2" evidence="4">
    <location>
        <begin position="1308"/>
        <end position="1386"/>
    </location>
</feature>
<accession>A0A941CPT4</accession>
<name>A0A941CPT4_9CLOT</name>
<keyword evidence="6" id="KW-1185">Reference proteome</keyword>
<feature type="domain" description="BIG2" evidence="4">
    <location>
        <begin position="1560"/>
        <end position="1638"/>
    </location>
</feature>
<feature type="domain" description="BIG2" evidence="4">
    <location>
        <begin position="477"/>
        <end position="553"/>
    </location>
</feature>
<feature type="domain" description="Ricin B lectin" evidence="3">
    <location>
        <begin position="2201"/>
        <end position="2344"/>
    </location>
</feature>
<dbReference type="SMART" id="SM00635">
    <property type="entry name" value="BID_2"/>
    <property type="match status" value="18"/>
</dbReference>
<dbReference type="Gene3D" id="2.60.40.4270">
    <property type="entry name" value="Listeria-Bacteroides repeat domain"/>
    <property type="match status" value="1"/>
</dbReference>
<dbReference type="CDD" id="cd00161">
    <property type="entry name" value="beta-trefoil_Ricin-like"/>
    <property type="match status" value="2"/>
</dbReference>